<gene>
    <name evidence="1" type="ORF">EM595_p0411</name>
</gene>
<geneLocation type="plasmid" evidence="2">
    <name>pEM01</name>
</geneLocation>
<dbReference type="AlphaFoldDB" id="A0A0U5LUH4"/>
<dbReference type="KEGG" id="ege:EM595_p0411"/>
<evidence type="ECO:0000313" key="1">
    <source>
        <dbReference type="EMBL" id="CUU26108.1"/>
    </source>
</evidence>
<keyword evidence="2" id="KW-1185">Reference proteome</keyword>
<dbReference type="PATRIC" id="fig|1619313.3.peg.4031"/>
<organism evidence="1 2">
    <name type="scientific">Duffyella gerundensis</name>
    <dbReference type="NCBI Taxonomy" id="1619313"/>
    <lineage>
        <taxon>Bacteria</taxon>
        <taxon>Pseudomonadati</taxon>
        <taxon>Pseudomonadota</taxon>
        <taxon>Gammaproteobacteria</taxon>
        <taxon>Enterobacterales</taxon>
        <taxon>Erwiniaceae</taxon>
        <taxon>Duffyella</taxon>
    </lineage>
</organism>
<dbReference type="EMBL" id="LN907828">
    <property type="protein sequence ID" value="CUU26108.1"/>
    <property type="molecule type" value="Genomic_DNA"/>
</dbReference>
<proteinExistence type="predicted"/>
<accession>A0A0U5LUH4</accession>
<evidence type="ECO:0000313" key="2">
    <source>
        <dbReference type="Proteomes" id="UP000059419"/>
    </source>
</evidence>
<dbReference type="Proteomes" id="UP000059419">
    <property type="component" value="Plasmid pEM01"/>
</dbReference>
<protein>
    <submittedName>
        <fullName evidence="1">Uncharacterized protein</fullName>
    </submittedName>
</protein>
<name>A0A0U5LUH4_9GAMM</name>
<sequence length="152" mass="16872">MKKSVVENARGCRLWLRVCLKVEPQAKRQAVVLAYFYRLILGWLDDEQDVNDICSHTDHSYPTGSVIMKRSLLLCLIGACLSVSVVAQPTTTPWQPQSSPTMVQLTPAAAKCDLSRCQQDCYVSRTHCKNKEGGGCSTEAQMCVQACTNQCR</sequence>
<reference evidence="2" key="1">
    <citation type="submission" date="2015-11" db="EMBL/GenBank/DDBJ databases">
        <authorList>
            <person name="Blom J."/>
        </authorList>
    </citation>
    <scope>NUCLEOTIDE SEQUENCE [LARGE SCALE GENOMIC DNA]</scope>
    <source>
        <plasmid evidence="2">pEM01</plasmid>
    </source>
</reference>